<dbReference type="AlphaFoldDB" id="A0A0F9F5S1"/>
<dbReference type="EMBL" id="LAZR01022474">
    <property type="protein sequence ID" value="KKL81749.1"/>
    <property type="molecule type" value="Genomic_DNA"/>
</dbReference>
<dbReference type="InterPro" id="IPR029044">
    <property type="entry name" value="Nucleotide-diphossugar_trans"/>
</dbReference>
<dbReference type="SUPFAM" id="SSF53448">
    <property type="entry name" value="Nucleotide-diphospho-sugar transferases"/>
    <property type="match status" value="1"/>
</dbReference>
<gene>
    <name evidence="1" type="ORF">LCGC14_1991620</name>
</gene>
<dbReference type="Gene3D" id="3.90.550.10">
    <property type="entry name" value="Spore Coat Polysaccharide Biosynthesis Protein SpsA, Chain A"/>
    <property type="match status" value="1"/>
</dbReference>
<name>A0A0F9F5S1_9ZZZZ</name>
<feature type="non-terminal residue" evidence="1">
    <location>
        <position position="1"/>
    </location>
</feature>
<protein>
    <recommendedName>
        <fullName evidence="2">MobA-like NTP transferase domain-containing protein</fullName>
    </recommendedName>
</protein>
<accession>A0A0F9F5S1</accession>
<reference evidence="1" key="1">
    <citation type="journal article" date="2015" name="Nature">
        <title>Complex archaea that bridge the gap between prokaryotes and eukaryotes.</title>
        <authorList>
            <person name="Spang A."/>
            <person name="Saw J.H."/>
            <person name="Jorgensen S.L."/>
            <person name="Zaremba-Niedzwiedzka K."/>
            <person name="Martijn J."/>
            <person name="Lind A.E."/>
            <person name="van Eijk R."/>
            <person name="Schleper C."/>
            <person name="Guy L."/>
            <person name="Ettema T.J."/>
        </authorList>
    </citation>
    <scope>NUCLEOTIDE SEQUENCE</scope>
</reference>
<sequence>EILRRNYHRVKENKSCRFAEGQRFQDAVSIRKAYLTDMFQELIDRGYPIHAVMVNHGWVEIDTQQDYEYAQQLIKDGKV</sequence>
<organism evidence="1">
    <name type="scientific">marine sediment metagenome</name>
    <dbReference type="NCBI Taxonomy" id="412755"/>
    <lineage>
        <taxon>unclassified sequences</taxon>
        <taxon>metagenomes</taxon>
        <taxon>ecological metagenomes</taxon>
    </lineage>
</organism>
<evidence type="ECO:0000313" key="1">
    <source>
        <dbReference type="EMBL" id="KKL81749.1"/>
    </source>
</evidence>
<comment type="caution">
    <text evidence="1">The sequence shown here is derived from an EMBL/GenBank/DDBJ whole genome shotgun (WGS) entry which is preliminary data.</text>
</comment>
<proteinExistence type="predicted"/>
<evidence type="ECO:0008006" key="2">
    <source>
        <dbReference type="Google" id="ProtNLM"/>
    </source>
</evidence>